<dbReference type="SUPFAM" id="SSF48452">
    <property type="entry name" value="TPR-like"/>
    <property type="match status" value="1"/>
</dbReference>
<dbReference type="AlphaFoldDB" id="W1NN28"/>
<protein>
    <submittedName>
        <fullName evidence="1">Uncharacterized protein</fullName>
    </submittedName>
</protein>
<organism evidence="1 2">
    <name type="scientific">Amborella trichopoda</name>
    <dbReference type="NCBI Taxonomy" id="13333"/>
    <lineage>
        <taxon>Eukaryota</taxon>
        <taxon>Viridiplantae</taxon>
        <taxon>Streptophyta</taxon>
        <taxon>Embryophyta</taxon>
        <taxon>Tracheophyta</taxon>
        <taxon>Spermatophyta</taxon>
        <taxon>Magnoliopsida</taxon>
        <taxon>Amborellales</taxon>
        <taxon>Amborellaceae</taxon>
        <taxon>Amborella</taxon>
    </lineage>
</organism>
<reference evidence="2" key="1">
    <citation type="journal article" date="2013" name="Science">
        <title>The Amborella genome and the evolution of flowering plants.</title>
        <authorList>
            <consortium name="Amborella Genome Project"/>
        </authorList>
    </citation>
    <scope>NUCLEOTIDE SEQUENCE [LARGE SCALE GENOMIC DNA]</scope>
</reference>
<keyword evidence="2" id="KW-1185">Reference proteome</keyword>
<proteinExistence type="predicted"/>
<dbReference type="Gramene" id="ERM96690">
    <property type="protein sequence ID" value="ERM96690"/>
    <property type="gene ID" value="AMTR_s00001p00272830"/>
</dbReference>
<dbReference type="HOGENOM" id="CLU_2674360_0_0_1"/>
<evidence type="ECO:0000313" key="1">
    <source>
        <dbReference type="EMBL" id="ERM96690.1"/>
    </source>
</evidence>
<gene>
    <name evidence="1" type="ORF">AMTR_s00001p00272830</name>
</gene>
<evidence type="ECO:0000313" key="2">
    <source>
        <dbReference type="Proteomes" id="UP000017836"/>
    </source>
</evidence>
<name>W1NN28_AMBTC</name>
<dbReference type="InterPro" id="IPR011990">
    <property type="entry name" value="TPR-like_helical_dom_sf"/>
</dbReference>
<dbReference type="Proteomes" id="UP000017836">
    <property type="component" value="Unassembled WGS sequence"/>
</dbReference>
<dbReference type="EMBL" id="KI397142">
    <property type="protein sequence ID" value="ERM96690.1"/>
    <property type="molecule type" value="Genomic_DNA"/>
</dbReference>
<sequence>MKQIRKRWSMAEEAKAKGNSAFSARKFNEAVKFFSEAIEPPCHRAEWNSNGVILFIFVTFSLLASGRTRPTLPFP</sequence>
<accession>W1NN28</accession>
<dbReference type="Gene3D" id="1.25.40.10">
    <property type="entry name" value="Tetratricopeptide repeat domain"/>
    <property type="match status" value="1"/>
</dbReference>